<organism evidence="2 3">
    <name type="scientific">Rhodoferax ferrireducens</name>
    <dbReference type="NCBI Taxonomy" id="192843"/>
    <lineage>
        <taxon>Bacteria</taxon>
        <taxon>Pseudomonadati</taxon>
        <taxon>Pseudomonadota</taxon>
        <taxon>Betaproteobacteria</taxon>
        <taxon>Burkholderiales</taxon>
        <taxon>Comamonadaceae</taxon>
        <taxon>Rhodoferax</taxon>
    </lineage>
</organism>
<feature type="region of interest" description="Disordered" evidence="1">
    <location>
        <begin position="35"/>
        <end position="54"/>
    </location>
</feature>
<evidence type="ECO:0000313" key="3">
    <source>
        <dbReference type="Proteomes" id="UP001180487"/>
    </source>
</evidence>
<reference evidence="2 3" key="1">
    <citation type="submission" date="2023-07" db="EMBL/GenBank/DDBJ databases">
        <title>Sorghum-associated microbial communities from plants grown in Nebraska, USA.</title>
        <authorList>
            <person name="Schachtman D."/>
        </authorList>
    </citation>
    <scope>NUCLEOTIDE SEQUENCE [LARGE SCALE GENOMIC DNA]</scope>
    <source>
        <strain evidence="2 3">BE313</strain>
    </source>
</reference>
<proteinExistence type="predicted"/>
<name>A0ABU2C4Y3_9BURK</name>
<dbReference type="Proteomes" id="UP001180487">
    <property type="component" value="Unassembled WGS sequence"/>
</dbReference>
<accession>A0ABU2C4Y3</accession>
<evidence type="ECO:0000313" key="2">
    <source>
        <dbReference type="EMBL" id="MDR7376393.1"/>
    </source>
</evidence>
<evidence type="ECO:0000256" key="1">
    <source>
        <dbReference type="SAM" id="MobiDB-lite"/>
    </source>
</evidence>
<feature type="region of interest" description="Disordered" evidence="1">
    <location>
        <begin position="74"/>
        <end position="101"/>
    </location>
</feature>
<gene>
    <name evidence="2" type="ORF">J2X19_001051</name>
</gene>
<dbReference type="EMBL" id="JAVDXT010000001">
    <property type="protein sequence ID" value="MDR7376393.1"/>
    <property type="molecule type" value="Genomic_DNA"/>
</dbReference>
<keyword evidence="3" id="KW-1185">Reference proteome</keyword>
<comment type="caution">
    <text evidence="2">The sequence shown here is derived from an EMBL/GenBank/DDBJ whole genome shotgun (WGS) entry which is preliminary data.</text>
</comment>
<sequence length="101" mass="11830">MTGDCMSGMAPEGLNVRFQRTPKAIRWKEMLAKTALDISPPSRKGNRKQSRDGKLDRACFRWCKVRSRTAHKVQKCNERPSRAKHEKCGRRFREQWTNPQN</sequence>
<protein>
    <submittedName>
        <fullName evidence="2">Uncharacterized protein</fullName>
    </submittedName>
</protein>